<accession>A0AAE0NZ08</accession>
<dbReference type="Proteomes" id="UP001285441">
    <property type="component" value="Unassembled WGS sequence"/>
</dbReference>
<dbReference type="EMBL" id="JAULSW010000002">
    <property type="protein sequence ID" value="KAK3390230.1"/>
    <property type="molecule type" value="Genomic_DNA"/>
</dbReference>
<evidence type="ECO:0000313" key="1">
    <source>
        <dbReference type="EMBL" id="KAK3390230.1"/>
    </source>
</evidence>
<gene>
    <name evidence="1" type="ORF">B0H63DRAFT_109085</name>
</gene>
<protein>
    <submittedName>
        <fullName evidence="1">Uncharacterized protein</fullName>
    </submittedName>
</protein>
<dbReference type="AlphaFoldDB" id="A0AAE0NZ08"/>
<sequence>MPQNVPSGDLLRVSVSHCPSTHVHPEVALCKHGRQEQLSRSSPRICSRTEHAASQKTGFNGPPLRVAANGRLSISNVLTGQPLCCSSTTTSPKPGGLGDDLKEHERVVRRPFDGHRLPALFRRESAIGQAHGIHSVATAFLTKLPELTQSSEGHSTTRRHSNAQRLPLLLVGTNTHGPTLAFHPSGSLGAVVLLPRRYRAGHPRSPDRSLLSSPAAPTAPSIVDMTVIPRVCPQSQFQFQSQYPPRLGGRVSSILAETGPSTLVSWSNAGESPCQLARRCRSATRSSFCCWSAHDANLLLCF</sequence>
<reference evidence="1" key="2">
    <citation type="submission" date="2023-06" db="EMBL/GenBank/DDBJ databases">
        <authorList>
            <consortium name="Lawrence Berkeley National Laboratory"/>
            <person name="Haridas S."/>
            <person name="Hensen N."/>
            <person name="Bonometti L."/>
            <person name="Westerberg I."/>
            <person name="Brannstrom I.O."/>
            <person name="Guillou S."/>
            <person name="Cros-Aarteil S."/>
            <person name="Calhoun S."/>
            <person name="Kuo A."/>
            <person name="Mondo S."/>
            <person name="Pangilinan J."/>
            <person name="Riley R."/>
            <person name="LaButti K."/>
            <person name="Andreopoulos B."/>
            <person name="Lipzen A."/>
            <person name="Chen C."/>
            <person name="Yanf M."/>
            <person name="Daum C."/>
            <person name="Ng V."/>
            <person name="Clum A."/>
            <person name="Steindorff A."/>
            <person name="Ohm R."/>
            <person name="Martin F."/>
            <person name="Silar P."/>
            <person name="Natvig D."/>
            <person name="Lalanne C."/>
            <person name="Gautier V."/>
            <person name="Ament-velasquez S.L."/>
            <person name="Kruys A."/>
            <person name="Hutchinson M.I."/>
            <person name="Powell A.J."/>
            <person name="Barry K."/>
            <person name="Miller A.N."/>
            <person name="Grigoriev I.V."/>
            <person name="Debuchy R."/>
            <person name="Gladieux P."/>
            <person name="Thoren M.H."/>
            <person name="Johannesson H."/>
        </authorList>
    </citation>
    <scope>NUCLEOTIDE SEQUENCE</scope>
    <source>
        <strain evidence="1">CBS 232.78</strain>
    </source>
</reference>
<proteinExistence type="predicted"/>
<keyword evidence="2" id="KW-1185">Reference proteome</keyword>
<reference evidence="1" key="1">
    <citation type="journal article" date="2023" name="Mol. Phylogenet. Evol.">
        <title>Genome-scale phylogeny and comparative genomics of the fungal order Sordariales.</title>
        <authorList>
            <person name="Hensen N."/>
            <person name="Bonometti L."/>
            <person name="Westerberg I."/>
            <person name="Brannstrom I.O."/>
            <person name="Guillou S."/>
            <person name="Cros-Aarteil S."/>
            <person name="Calhoun S."/>
            <person name="Haridas S."/>
            <person name="Kuo A."/>
            <person name="Mondo S."/>
            <person name="Pangilinan J."/>
            <person name="Riley R."/>
            <person name="LaButti K."/>
            <person name="Andreopoulos B."/>
            <person name="Lipzen A."/>
            <person name="Chen C."/>
            <person name="Yan M."/>
            <person name="Daum C."/>
            <person name="Ng V."/>
            <person name="Clum A."/>
            <person name="Steindorff A."/>
            <person name="Ohm R.A."/>
            <person name="Martin F."/>
            <person name="Silar P."/>
            <person name="Natvig D.O."/>
            <person name="Lalanne C."/>
            <person name="Gautier V."/>
            <person name="Ament-Velasquez S.L."/>
            <person name="Kruys A."/>
            <person name="Hutchinson M.I."/>
            <person name="Powell A.J."/>
            <person name="Barry K."/>
            <person name="Miller A.N."/>
            <person name="Grigoriev I.V."/>
            <person name="Debuchy R."/>
            <person name="Gladieux P."/>
            <person name="Hiltunen Thoren M."/>
            <person name="Johannesson H."/>
        </authorList>
    </citation>
    <scope>NUCLEOTIDE SEQUENCE</scope>
    <source>
        <strain evidence="1">CBS 232.78</strain>
    </source>
</reference>
<name>A0AAE0NZ08_9PEZI</name>
<comment type="caution">
    <text evidence="1">The sequence shown here is derived from an EMBL/GenBank/DDBJ whole genome shotgun (WGS) entry which is preliminary data.</text>
</comment>
<evidence type="ECO:0000313" key="2">
    <source>
        <dbReference type="Proteomes" id="UP001285441"/>
    </source>
</evidence>
<organism evidence="1 2">
    <name type="scientific">Podospora didyma</name>
    <dbReference type="NCBI Taxonomy" id="330526"/>
    <lineage>
        <taxon>Eukaryota</taxon>
        <taxon>Fungi</taxon>
        <taxon>Dikarya</taxon>
        <taxon>Ascomycota</taxon>
        <taxon>Pezizomycotina</taxon>
        <taxon>Sordariomycetes</taxon>
        <taxon>Sordariomycetidae</taxon>
        <taxon>Sordariales</taxon>
        <taxon>Podosporaceae</taxon>
        <taxon>Podospora</taxon>
    </lineage>
</organism>